<feature type="active site" description="Nucleophile" evidence="5">
    <location>
        <position position="31"/>
    </location>
</feature>
<dbReference type="EMBL" id="AGSI01000003">
    <property type="protein sequence ID" value="EIE25920.1"/>
    <property type="molecule type" value="Genomic_DNA"/>
</dbReference>
<feature type="disulfide bond" description="Redox-active" evidence="6">
    <location>
        <begin position="28"/>
        <end position="31"/>
    </location>
</feature>
<dbReference type="GeneID" id="17043924"/>
<dbReference type="InterPro" id="IPR013766">
    <property type="entry name" value="Thioredoxin_domain"/>
</dbReference>
<evidence type="ECO:0000259" key="7">
    <source>
        <dbReference type="PROSITE" id="PS51352"/>
    </source>
</evidence>
<dbReference type="PANTHER" id="PTHR45663">
    <property type="entry name" value="GEO12009P1"/>
    <property type="match status" value="1"/>
</dbReference>
<dbReference type="OrthoDB" id="19690at2759"/>
<dbReference type="SUPFAM" id="SSF52833">
    <property type="entry name" value="Thioredoxin-like"/>
    <property type="match status" value="1"/>
</dbReference>
<name>I0Z5K1_COCSC</name>
<proteinExistence type="predicted"/>
<evidence type="ECO:0000313" key="8">
    <source>
        <dbReference type="EMBL" id="EIE25920.1"/>
    </source>
</evidence>
<dbReference type="InterPro" id="IPR005746">
    <property type="entry name" value="Thioredoxin"/>
</dbReference>
<dbReference type="AlphaFoldDB" id="I0Z5K1"/>
<keyword evidence="4 6" id="KW-0676">Redox-active center</keyword>
<keyword evidence="9" id="KW-1185">Reference proteome</keyword>
<sequence length="77" mass="8762">LDVTEDTFEKEVLQADVPVLVDFWATWCGPCKLIAPLLTTLEKEYGSAMKIVKIEADPCPNLMEQYKARPLPTFVQY</sequence>
<evidence type="ECO:0000256" key="6">
    <source>
        <dbReference type="PIRSR" id="PIRSR000077-4"/>
    </source>
</evidence>
<feature type="non-terminal residue" evidence="8">
    <location>
        <position position="77"/>
    </location>
</feature>
<dbReference type="CDD" id="cd02947">
    <property type="entry name" value="TRX_family"/>
    <property type="match status" value="1"/>
</dbReference>
<feature type="non-terminal residue" evidence="8">
    <location>
        <position position="1"/>
    </location>
</feature>
<feature type="domain" description="Thioredoxin" evidence="7">
    <location>
        <begin position="1"/>
        <end position="77"/>
    </location>
</feature>
<dbReference type="PROSITE" id="PS51352">
    <property type="entry name" value="THIOREDOXIN_2"/>
    <property type="match status" value="1"/>
</dbReference>
<evidence type="ECO:0000256" key="3">
    <source>
        <dbReference type="ARBA" id="ARBA00023157"/>
    </source>
</evidence>
<evidence type="ECO:0000256" key="1">
    <source>
        <dbReference type="ARBA" id="ARBA00022448"/>
    </source>
</evidence>
<dbReference type="KEGG" id="csl:COCSUDRAFT_9567"/>
<dbReference type="STRING" id="574566.I0Z5K1"/>
<dbReference type="PROSITE" id="PS00194">
    <property type="entry name" value="THIOREDOXIN_1"/>
    <property type="match status" value="1"/>
</dbReference>
<keyword evidence="2" id="KW-0249">Electron transport</keyword>
<dbReference type="InterPro" id="IPR036249">
    <property type="entry name" value="Thioredoxin-like_sf"/>
</dbReference>
<evidence type="ECO:0000313" key="9">
    <source>
        <dbReference type="Proteomes" id="UP000007264"/>
    </source>
</evidence>
<dbReference type="GO" id="GO:0005737">
    <property type="term" value="C:cytoplasm"/>
    <property type="evidence" value="ECO:0007669"/>
    <property type="project" value="TreeGrafter"/>
</dbReference>
<dbReference type="InterPro" id="IPR017937">
    <property type="entry name" value="Thioredoxin_CS"/>
</dbReference>
<dbReference type="eggNOG" id="KOG0910">
    <property type="taxonomic scope" value="Eukaryota"/>
</dbReference>
<reference evidence="8 9" key="1">
    <citation type="journal article" date="2012" name="Genome Biol.">
        <title>The genome of the polar eukaryotic microalga coccomyxa subellipsoidea reveals traits of cold adaptation.</title>
        <authorList>
            <person name="Blanc G."/>
            <person name="Agarkova I."/>
            <person name="Grimwood J."/>
            <person name="Kuo A."/>
            <person name="Brueggeman A."/>
            <person name="Dunigan D."/>
            <person name="Gurnon J."/>
            <person name="Ladunga I."/>
            <person name="Lindquist E."/>
            <person name="Lucas S."/>
            <person name="Pangilinan J."/>
            <person name="Proschold T."/>
            <person name="Salamov A."/>
            <person name="Schmutz J."/>
            <person name="Weeks D."/>
            <person name="Yamada T."/>
            <person name="Claverie J.M."/>
            <person name="Grigoriev I."/>
            <person name="Van Etten J."/>
            <person name="Lomsadze A."/>
            <person name="Borodovsky M."/>
        </authorList>
    </citation>
    <scope>NUCLEOTIDE SEQUENCE [LARGE SCALE GENOMIC DNA]</scope>
    <source>
        <strain evidence="8 9">C-169</strain>
    </source>
</reference>
<dbReference type="Proteomes" id="UP000007264">
    <property type="component" value="Unassembled WGS sequence"/>
</dbReference>
<feature type="active site" description="Nucleophile" evidence="5">
    <location>
        <position position="28"/>
    </location>
</feature>
<organism evidence="8 9">
    <name type="scientific">Coccomyxa subellipsoidea (strain C-169)</name>
    <name type="common">Green microalga</name>
    <dbReference type="NCBI Taxonomy" id="574566"/>
    <lineage>
        <taxon>Eukaryota</taxon>
        <taxon>Viridiplantae</taxon>
        <taxon>Chlorophyta</taxon>
        <taxon>core chlorophytes</taxon>
        <taxon>Trebouxiophyceae</taxon>
        <taxon>Trebouxiophyceae incertae sedis</taxon>
        <taxon>Coccomyxaceae</taxon>
        <taxon>Coccomyxa</taxon>
        <taxon>Coccomyxa subellipsoidea</taxon>
    </lineage>
</organism>
<dbReference type="Pfam" id="PF00085">
    <property type="entry name" value="Thioredoxin"/>
    <property type="match status" value="1"/>
</dbReference>
<dbReference type="PIRSF" id="PIRSF000077">
    <property type="entry name" value="Thioredoxin"/>
    <property type="match status" value="1"/>
</dbReference>
<dbReference type="PANTHER" id="PTHR45663:SF22">
    <property type="entry name" value="THIOREDOXIN X, CHLOROPLASTIC"/>
    <property type="match status" value="1"/>
</dbReference>
<evidence type="ECO:0000256" key="4">
    <source>
        <dbReference type="ARBA" id="ARBA00023284"/>
    </source>
</evidence>
<feature type="site" description="Contributes to redox potential value" evidence="5">
    <location>
        <position position="29"/>
    </location>
</feature>
<accession>I0Z5K1</accession>
<gene>
    <name evidence="8" type="ORF">COCSUDRAFT_9567</name>
</gene>
<dbReference type="Gene3D" id="3.40.30.10">
    <property type="entry name" value="Glutaredoxin"/>
    <property type="match status" value="1"/>
</dbReference>
<dbReference type="RefSeq" id="XP_005650464.1">
    <property type="nucleotide sequence ID" value="XM_005650407.1"/>
</dbReference>
<evidence type="ECO:0000256" key="2">
    <source>
        <dbReference type="ARBA" id="ARBA00022982"/>
    </source>
</evidence>
<keyword evidence="1" id="KW-0813">Transport</keyword>
<dbReference type="PRINTS" id="PR00421">
    <property type="entry name" value="THIOREDOXIN"/>
</dbReference>
<protein>
    <submittedName>
        <fullName evidence="8">Thioredoxin-like protein</fullName>
    </submittedName>
</protein>
<feature type="site" description="Contributes to redox potential value" evidence="5">
    <location>
        <position position="30"/>
    </location>
</feature>
<evidence type="ECO:0000256" key="5">
    <source>
        <dbReference type="PIRSR" id="PIRSR000077-1"/>
    </source>
</evidence>
<keyword evidence="3 6" id="KW-1015">Disulfide bond</keyword>
<dbReference type="GO" id="GO:0015035">
    <property type="term" value="F:protein-disulfide reductase activity"/>
    <property type="evidence" value="ECO:0007669"/>
    <property type="project" value="InterPro"/>
</dbReference>
<feature type="site" description="Deprotonates C-terminal active site Cys" evidence="5">
    <location>
        <position position="22"/>
    </location>
</feature>
<comment type="caution">
    <text evidence="8">The sequence shown here is derived from an EMBL/GenBank/DDBJ whole genome shotgun (WGS) entry which is preliminary data.</text>
</comment>